<feature type="transmembrane region" description="Helical" evidence="2">
    <location>
        <begin position="6"/>
        <end position="26"/>
    </location>
</feature>
<keyword evidence="2" id="KW-0812">Transmembrane</keyword>
<proteinExistence type="predicted"/>
<evidence type="ECO:0000313" key="4">
    <source>
        <dbReference type="Proteomes" id="UP000023152"/>
    </source>
</evidence>
<sequence length="238" mass="27494">MCKERRYFIFILLVILNFWIAAIFNIQKKKKFFLKRKFAAPKDVKSINESSPKEEEKKDAVVVVVVSGAKNSHLNGAYIQTDRSNRFPTYHNKQNGHFLFQWVCSLFSKMLDSMEANQTCKYKYKCSYAEEGRWYLSSDATNDNSVDAYIVQQSDSITSDSAREAWHENWEGRWLLNPDFHVQQATDAQVAEAIANAQLLEAQDTGTPSVQEETHEHEHEHEEQTEDNGFQIVVCLNA</sequence>
<dbReference type="AlphaFoldDB" id="X6NHF2"/>
<reference evidence="3 4" key="1">
    <citation type="journal article" date="2013" name="Curr. Biol.">
        <title>The Genome of the Foraminiferan Reticulomyxa filosa.</title>
        <authorList>
            <person name="Glockner G."/>
            <person name="Hulsmann N."/>
            <person name="Schleicher M."/>
            <person name="Noegel A.A."/>
            <person name="Eichinger L."/>
            <person name="Gallinger C."/>
            <person name="Pawlowski J."/>
            <person name="Sierra R."/>
            <person name="Euteneuer U."/>
            <person name="Pillet L."/>
            <person name="Moustafa A."/>
            <person name="Platzer M."/>
            <person name="Groth M."/>
            <person name="Szafranski K."/>
            <person name="Schliwa M."/>
        </authorList>
    </citation>
    <scope>NUCLEOTIDE SEQUENCE [LARGE SCALE GENOMIC DNA]</scope>
</reference>
<dbReference type="EMBL" id="ASPP01008706">
    <property type="protein sequence ID" value="ETO25179.1"/>
    <property type="molecule type" value="Genomic_DNA"/>
</dbReference>
<keyword evidence="2" id="KW-0472">Membrane</keyword>
<evidence type="ECO:0000313" key="3">
    <source>
        <dbReference type="EMBL" id="ETO25179.1"/>
    </source>
</evidence>
<protein>
    <submittedName>
        <fullName evidence="3">Uncharacterized protein</fullName>
    </submittedName>
</protein>
<feature type="region of interest" description="Disordered" evidence="1">
    <location>
        <begin position="204"/>
        <end position="228"/>
    </location>
</feature>
<comment type="caution">
    <text evidence="3">The sequence shown here is derived from an EMBL/GenBank/DDBJ whole genome shotgun (WGS) entry which is preliminary data.</text>
</comment>
<evidence type="ECO:0000256" key="2">
    <source>
        <dbReference type="SAM" id="Phobius"/>
    </source>
</evidence>
<dbReference type="Proteomes" id="UP000023152">
    <property type="component" value="Unassembled WGS sequence"/>
</dbReference>
<gene>
    <name evidence="3" type="ORF">RFI_11956</name>
</gene>
<feature type="compositionally biased region" description="Basic and acidic residues" evidence="1">
    <location>
        <begin position="212"/>
        <end position="222"/>
    </location>
</feature>
<organism evidence="3 4">
    <name type="scientific">Reticulomyxa filosa</name>
    <dbReference type="NCBI Taxonomy" id="46433"/>
    <lineage>
        <taxon>Eukaryota</taxon>
        <taxon>Sar</taxon>
        <taxon>Rhizaria</taxon>
        <taxon>Retaria</taxon>
        <taxon>Foraminifera</taxon>
        <taxon>Monothalamids</taxon>
        <taxon>Reticulomyxidae</taxon>
        <taxon>Reticulomyxa</taxon>
    </lineage>
</organism>
<name>X6NHF2_RETFI</name>
<accession>X6NHF2</accession>
<evidence type="ECO:0000256" key="1">
    <source>
        <dbReference type="SAM" id="MobiDB-lite"/>
    </source>
</evidence>
<keyword evidence="2" id="KW-1133">Transmembrane helix</keyword>
<keyword evidence="4" id="KW-1185">Reference proteome</keyword>